<dbReference type="AlphaFoldDB" id="A0A9X2X6F9"/>
<feature type="domain" description="HTH rpiR-type" evidence="4">
    <location>
        <begin position="11"/>
        <end position="87"/>
    </location>
</feature>
<proteinExistence type="predicted"/>
<keyword evidence="1" id="KW-0805">Transcription regulation</keyword>
<dbReference type="Gene3D" id="1.10.10.10">
    <property type="entry name" value="Winged helix-like DNA-binding domain superfamily/Winged helix DNA-binding domain"/>
    <property type="match status" value="1"/>
</dbReference>
<comment type="caution">
    <text evidence="6">The sequence shown here is derived from an EMBL/GenBank/DDBJ whole genome shotgun (WGS) entry which is preliminary data.</text>
</comment>
<dbReference type="SUPFAM" id="SSF46689">
    <property type="entry name" value="Homeodomain-like"/>
    <property type="match status" value="1"/>
</dbReference>
<dbReference type="GO" id="GO:1901135">
    <property type="term" value="P:carbohydrate derivative metabolic process"/>
    <property type="evidence" value="ECO:0007669"/>
    <property type="project" value="InterPro"/>
</dbReference>
<dbReference type="RefSeq" id="WP_261515006.1">
    <property type="nucleotide sequence ID" value="NZ_JAODNV010000008.1"/>
</dbReference>
<dbReference type="Pfam" id="PF01418">
    <property type="entry name" value="HTH_6"/>
    <property type="match status" value="1"/>
</dbReference>
<dbReference type="Pfam" id="PF01380">
    <property type="entry name" value="SIS"/>
    <property type="match status" value="1"/>
</dbReference>
<name>A0A9X2X6F9_9HYPH</name>
<dbReference type="Proteomes" id="UP001149009">
    <property type="component" value="Unassembled WGS sequence"/>
</dbReference>
<dbReference type="GO" id="GO:0003677">
    <property type="term" value="F:DNA binding"/>
    <property type="evidence" value="ECO:0007669"/>
    <property type="project" value="UniProtKB-KW"/>
</dbReference>
<dbReference type="InterPro" id="IPR000281">
    <property type="entry name" value="HTH_RpiR"/>
</dbReference>
<keyword evidence="2" id="KW-0238">DNA-binding</keyword>
<dbReference type="InterPro" id="IPR001347">
    <property type="entry name" value="SIS_dom"/>
</dbReference>
<evidence type="ECO:0000313" key="6">
    <source>
        <dbReference type="EMBL" id="MCT8990147.1"/>
    </source>
</evidence>
<dbReference type="PROSITE" id="PS51071">
    <property type="entry name" value="HTH_RPIR"/>
    <property type="match status" value="1"/>
</dbReference>
<dbReference type="InterPro" id="IPR009057">
    <property type="entry name" value="Homeodomain-like_sf"/>
</dbReference>
<feature type="domain" description="SIS" evidence="5">
    <location>
        <begin position="136"/>
        <end position="272"/>
    </location>
</feature>
<dbReference type="GO" id="GO:0003700">
    <property type="term" value="F:DNA-binding transcription factor activity"/>
    <property type="evidence" value="ECO:0007669"/>
    <property type="project" value="InterPro"/>
</dbReference>
<evidence type="ECO:0000313" key="7">
    <source>
        <dbReference type="Proteomes" id="UP001149009"/>
    </source>
</evidence>
<evidence type="ECO:0000259" key="5">
    <source>
        <dbReference type="PROSITE" id="PS51464"/>
    </source>
</evidence>
<gene>
    <name evidence="6" type="ORF">NYR54_07545</name>
</gene>
<evidence type="ECO:0000256" key="2">
    <source>
        <dbReference type="ARBA" id="ARBA00023125"/>
    </source>
</evidence>
<protein>
    <submittedName>
        <fullName evidence="6">MurR/RpiR family transcriptional regulator</fullName>
    </submittedName>
</protein>
<evidence type="ECO:0000256" key="1">
    <source>
        <dbReference type="ARBA" id="ARBA00023015"/>
    </source>
</evidence>
<keyword evidence="7" id="KW-1185">Reference proteome</keyword>
<dbReference type="PROSITE" id="PS51464">
    <property type="entry name" value="SIS"/>
    <property type="match status" value="1"/>
</dbReference>
<dbReference type="GO" id="GO:0097367">
    <property type="term" value="F:carbohydrate derivative binding"/>
    <property type="evidence" value="ECO:0007669"/>
    <property type="project" value="InterPro"/>
</dbReference>
<dbReference type="InterPro" id="IPR046348">
    <property type="entry name" value="SIS_dom_sf"/>
</dbReference>
<dbReference type="PANTHER" id="PTHR30514">
    <property type="entry name" value="GLUCOKINASE"/>
    <property type="match status" value="1"/>
</dbReference>
<dbReference type="InterPro" id="IPR047640">
    <property type="entry name" value="RpiR-like"/>
</dbReference>
<dbReference type="PANTHER" id="PTHR30514:SF20">
    <property type="entry name" value="TRANSCRIPTIONAL REGULATOR"/>
    <property type="match status" value="1"/>
</dbReference>
<dbReference type="InterPro" id="IPR036388">
    <property type="entry name" value="WH-like_DNA-bd_sf"/>
</dbReference>
<accession>A0A9X2X6F9</accession>
<dbReference type="SUPFAM" id="SSF53697">
    <property type="entry name" value="SIS domain"/>
    <property type="match status" value="1"/>
</dbReference>
<dbReference type="CDD" id="cd05013">
    <property type="entry name" value="SIS_RpiR"/>
    <property type="match status" value="1"/>
</dbReference>
<dbReference type="Gene3D" id="3.40.50.10490">
    <property type="entry name" value="Glucose-6-phosphate isomerase like protein, domain 1"/>
    <property type="match status" value="1"/>
</dbReference>
<keyword evidence="3" id="KW-0804">Transcription</keyword>
<reference evidence="6" key="1">
    <citation type="submission" date="2022-08" db="EMBL/GenBank/DDBJ databases">
        <title>Chelativorans sichuanense sp. nov., a paraffin oil-degrading bacterium isolated from a mixture of oil-based drill cuttings and paddy soil.</title>
        <authorList>
            <person name="Yu J."/>
            <person name="Liu H."/>
            <person name="Chen Q."/>
        </authorList>
    </citation>
    <scope>NUCLEOTIDE SEQUENCE</scope>
    <source>
        <strain evidence="6">SCAU 2101</strain>
    </source>
</reference>
<dbReference type="InterPro" id="IPR035472">
    <property type="entry name" value="RpiR-like_SIS"/>
</dbReference>
<evidence type="ECO:0000256" key="3">
    <source>
        <dbReference type="ARBA" id="ARBA00023163"/>
    </source>
</evidence>
<evidence type="ECO:0000259" key="4">
    <source>
        <dbReference type="PROSITE" id="PS51071"/>
    </source>
</evidence>
<dbReference type="EMBL" id="JAODNV010000008">
    <property type="protein sequence ID" value="MCT8990147.1"/>
    <property type="molecule type" value="Genomic_DNA"/>
</dbReference>
<organism evidence="6 7">
    <name type="scientific">Chelativorans petroleitrophicus</name>
    <dbReference type="NCBI Taxonomy" id="2975484"/>
    <lineage>
        <taxon>Bacteria</taxon>
        <taxon>Pseudomonadati</taxon>
        <taxon>Pseudomonadota</taxon>
        <taxon>Alphaproteobacteria</taxon>
        <taxon>Hyphomicrobiales</taxon>
        <taxon>Phyllobacteriaceae</taxon>
        <taxon>Chelativorans</taxon>
    </lineage>
</organism>
<sequence>MDATSAPATIEELLDRILALSDGLPKRLKQCADYVTANPDRVAVSTVAEMAEAAGVQPSAFMRFCQVLGFSGYSQMQRLFRNAYTQHWPDYATRLEKLRQSSGGSSSALLAEFIEAGRLSLENLAKTIDPQTFDAAIRTLSRAKMVHIAGMRRAFSVASYLAYAFEKMGVPCMLHDSVGNLDSRRAIRKDDAVIAITFTPYSSETVELAEAGRRAGAGVVAITDSLAGPLRPVTPLLLTVQEADFGNFRSLSATLSLSMALAVAVGMAVKKRRNGIS</sequence>